<organism evidence="5 6">
    <name type="scientific">Thermosipho ferrireducens</name>
    <dbReference type="NCBI Taxonomy" id="2571116"/>
    <lineage>
        <taxon>Bacteria</taxon>
        <taxon>Thermotogati</taxon>
        <taxon>Thermotogota</taxon>
        <taxon>Thermotogae</taxon>
        <taxon>Thermotogales</taxon>
        <taxon>Fervidobacteriaceae</taxon>
        <taxon>Thermosipho</taxon>
    </lineage>
</organism>
<dbReference type="PANTHER" id="PTHR45772:SF7">
    <property type="entry name" value="AMINO ACID ABC TRANSPORTER ATP-BINDING PROTEIN"/>
    <property type="match status" value="1"/>
</dbReference>
<evidence type="ECO:0000256" key="2">
    <source>
        <dbReference type="ARBA" id="ARBA00022741"/>
    </source>
</evidence>
<dbReference type="InterPro" id="IPR003593">
    <property type="entry name" value="AAA+_ATPase"/>
</dbReference>
<dbReference type="InterPro" id="IPR027417">
    <property type="entry name" value="P-loop_NTPase"/>
</dbReference>
<sequence length="231" mass="25505">MEVNKGVIHSLIGPNGAGKTTVFNAISGLVKSYGKIILDNHDISKVPAYKRALFGLGRSFQNIIIFKYMTVLENLLVGYHPHLNYSSWDQIFKTKRVNALEKEAWDLSVEVADIVGLKNKLGLFAGNLPYGIQKLIDVGRALMLKPKLLLLDEPAAGLTEAETEKFKEALYRIKNKGITVLLVEHDMNLVMDISDKITVLNFGKKIAEGVPAEIANNPEVIKAYLGDEISA</sequence>
<gene>
    <name evidence="5" type="ORF">JYK00_06780</name>
</gene>
<dbReference type="PANTHER" id="PTHR45772">
    <property type="entry name" value="CONSERVED COMPONENT OF ABC TRANSPORTER FOR NATURAL AMINO ACIDS-RELATED"/>
    <property type="match status" value="1"/>
</dbReference>
<dbReference type="InterPro" id="IPR051120">
    <property type="entry name" value="ABC_AA/LPS_Transport"/>
</dbReference>
<keyword evidence="1" id="KW-0813">Transport</keyword>
<feature type="domain" description="ABC transporter" evidence="4">
    <location>
        <begin position="1"/>
        <end position="227"/>
    </location>
</feature>
<proteinExistence type="predicted"/>
<reference evidence="5 6" key="1">
    <citation type="submission" date="2021-03" db="EMBL/GenBank/DDBJ databases">
        <title>Thermosipho ferrireducens sp.nov., an anaerobic thermophilic iron-reducing bacterium isolated from a deep-sea hydrothermal sulfide deposits.</title>
        <authorList>
            <person name="Zeng X."/>
            <person name="Chen Y."/>
            <person name="Shao Z."/>
        </authorList>
    </citation>
    <scope>NUCLEOTIDE SEQUENCE [LARGE SCALE GENOMIC DNA]</scope>
    <source>
        <strain evidence="5 6">JL129W03</strain>
    </source>
</reference>
<evidence type="ECO:0000313" key="6">
    <source>
        <dbReference type="Proteomes" id="UP000671862"/>
    </source>
</evidence>
<dbReference type="GO" id="GO:0005524">
    <property type="term" value="F:ATP binding"/>
    <property type="evidence" value="ECO:0007669"/>
    <property type="project" value="UniProtKB-KW"/>
</dbReference>
<dbReference type="SMART" id="SM00382">
    <property type="entry name" value="AAA"/>
    <property type="match status" value="1"/>
</dbReference>
<dbReference type="Pfam" id="PF12399">
    <property type="entry name" value="BCA_ABC_TP_C"/>
    <property type="match status" value="1"/>
</dbReference>
<dbReference type="SUPFAM" id="SSF52540">
    <property type="entry name" value="P-loop containing nucleoside triphosphate hydrolases"/>
    <property type="match status" value="1"/>
</dbReference>
<dbReference type="PROSITE" id="PS50893">
    <property type="entry name" value="ABC_TRANSPORTER_2"/>
    <property type="match status" value="1"/>
</dbReference>
<keyword evidence="3 5" id="KW-0067">ATP-binding</keyword>
<evidence type="ECO:0000256" key="1">
    <source>
        <dbReference type="ARBA" id="ARBA00022448"/>
    </source>
</evidence>
<dbReference type="Gene3D" id="3.40.50.300">
    <property type="entry name" value="P-loop containing nucleotide triphosphate hydrolases"/>
    <property type="match status" value="1"/>
</dbReference>
<keyword evidence="6" id="KW-1185">Reference proteome</keyword>
<accession>A0ABX7S8J3</accession>
<dbReference type="Proteomes" id="UP000671862">
    <property type="component" value="Chromosome"/>
</dbReference>
<evidence type="ECO:0000313" key="5">
    <source>
        <dbReference type="EMBL" id="QTA38937.1"/>
    </source>
</evidence>
<dbReference type="EMBL" id="CP071446">
    <property type="protein sequence ID" value="QTA38937.1"/>
    <property type="molecule type" value="Genomic_DNA"/>
</dbReference>
<dbReference type="Pfam" id="PF00005">
    <property type="entry name" value="ABC_tran"/>
    <property type="match status" value="1"/>
</dbReference>
<dbReference type="InterPro" id="IPR003439">
    <property type="entry name" value="ABC_transporter-like_ATP-bd"/>
</dbReference>
<keyword evidence="2" id="KW-0547">Nucleotide-binding</keyword>
<dbReference type="InterPro" id="IPR032823">
    <property type="entry name" value="BCA_ABC_TP_C"/>
</dbReference>
<evidence type="ECO:0000259" key="4">
    <source>
        <dbReference type="PROSITE" id="PS50893"/>
    </source>
</evidence>
<name>A0ABX7S8J3_9BACT</name>
<protein>
    <submittedName>
        <fullName evidence="5">ABC transporter ATP-binding protein</fullName>
    </submittedName>
</protein>
<evidence type="ECO:0000256" key="3">
    <source>
        <dbReference type="ARBA" id="ARBA00022840"/>
    </source>
</evidence>